<comment type="caution">
    <text evidence="3">The sequence shown here is derived from an EMBL/GenBank/DDBJ whole genome shotgun (WGS) entry which is preliminary data.</text>
</comment>
<evidence type="ECO:0000256" key="1">
    <source>
        <dbReference type="SAM" id="MobiDB-lite"/>
    </source>
</evidence>
<name>A0A835KR90_9POAL</name>
<gene>
    <name evidence="3" type="ORF">HU200_008758</name>
</gene>
<reference evidence="3" key="1">
    <citation type="submission" date="2020-07" db="EMBL/GenBank/DDBJ databases">
        <title>Genome sequence and genetic diversity analysis of an under-domesticated orphan crop, white fonio (Digitaria exilis).</title>
        <authorList>
            <person name="Bennetzen J.L."/>
            <person name="Chen S."/>
            <person name="Ma X."/>
            <person name="Wang X."/>
            <person name="Yssel A.E.J."/>
            <person name="Chaluvadi S.R."/>
            <person name="Johnson M."/>
            <person name="Gangashetty P."/>
            <person name="Hamidou F."/>
            <person name="Sanogo M.D."/>
            <person name="Zwaenepoel A."/>
            <person name="Wallace J."/>
            <person name="Van De Peer Y."/>
            <person name="Van Deynze A."/>
        </authorList>
    </citation>
    <scope>NUCLEOTIDE SEQUENCE</scope>
    <source>
        <tissue evidence="3">Leaves</tissue>
    </source>
</reference>
<dbReference type="Pfam" id="PF12937">
    <property type="entry name" value="F-box-like"/>
    <property type="match status" value="1"/>
</dbReference>
<dbReference type="InterPro" id="IPR001810">
    <property type="entry name" value="F-box_dom"/>
</dbReference>
<dbReference type="EMBL" id="JACEFO010000592">
    <property type="protein sequence ID" value="KAF8762913.1"/>
    <property type="molecule type" value="Genomic_DNA"/>
</dbReference>
<dbReference type="Proteomes" id="UP000636709">
    <property type="component" value="Unassembled WGS sequence"/>
</dbReference>
<feature type="domain" description="F-box" evidence="2">
    <location>
        <begin position="33"/>
        <end position="81"/>
    </location>
</feature>
<keyword evidence="4" id="KW-1185">Reference proteome</keyword>
<evidence type="ECO:0000259" key="2">
    <source>
        <dbReference type="PROSITE" id="PS50181"/>
    </source>
</evidence>
<organism evidence="3 4">
    <name type="scientific">Digitaria exilis</name>
    <dbReference type="NCBI Taxonomy" id="1010633"/>
    <lineage>
        <taxon>Eukaryota</taxon>
        <taxon>Viridiplantae</taxon>
        <taxon>Streptophyta</taxon>
        <taxon>Embryophyta</taxon>
        <taxon>Tracheophyta</taxon>
        <taxon>Spermatophyta</taxon>
        <taxon>Magnoliopsida</taxon>
        <taxon>Liliopsida</taxon>
        <taxon>Poales</taxon>
        <taxon>Poaceae</taxon>
        <taxon>PACMAD clade</taxon>
        <taxon>Panicoideae</taxon>
        <taxon>Panicodae</taxon>
        <taxon>Paniceae</taxon>
        <taxon>Anthephorinae</taxon>
        <taxon>Digitaria</taxon>
    </lineage>
</organism>
<accession>A0A835KR90</accession>
<dbReference type="SUPFAM" id="SSF81383">
    <property type="entry name" value="F-box domain"/>
    <property type="match status" value="1"/>
</dbReference>
<evidence type="ECO:0000313" key="3">
    <source>
        <dbReference type="EMBL" id="KAF8762913.1"/>
    </source>
</evidence>
<dbReference type="PROSITE" id="PS50181">
    <property type="entry name" value="FBOX"/>
    <property type="match status" value="1"/>
</dbReference>
<sequence>MQTDPIEAAAPMDPPPPSSPKRRKITATAMRQPTSILDVPDDLLRLILLRLDSPRWLIRAACACRQFRRAVVSGGRAFLRLAAALHPPAIAGHYHFRGGWFGIAFVPSPPPPPPIYIGRFSLDFLPRALVTTTNWEVVDCHGGLVLLRSSFENMADLIVCDPLTRRVLYQYGVYQRTLTCVFNTAADGDGWSSLKHPVDDDDYYMGHVAGRVDGSIYLSLTTETPHIEVYVVHGAGPDPSSPPSTWIIHVCGEALEFFRLARGGGGDWVLEHTSLICLRRRAGCQAARLRSSSS</sequence>
<dbReference type="PANTHER" id="PTHR33207">
    <property type="entry name" value="F-BOX DOMAIN CONTAINING PROTEIN-RELATED"/>
    <property type="match status" value="1"/>
</dbReference>
<feature type="region of interest" description="Disordered" evidence="1">
    <location>
        <begin position="1"/>
        <end position="25"/>
    </location>
</feature>
<dbReference type="InterPro" id="IPR036047">
    <property type="entry name" value="F-box-like_dom_sf"/>
</dbReference>
<proteinExistence type="predicted"/>
<evidence type="ECO:0000313" key="4">
    <source>
        <dbReference type="Proteomes" id="UP000636709"/>
    </source>
</evidence>
<protein>
    <recommendedName>
        <fullName evidence="2">F-box domain-containing protein</fullName>
    </recommendedName>
</protein>
<dbReference type="AlphaFoldDB" id="A0A835KR90"/>